<dbReference type="InterPro" id="IPR002818">
    <property type="entry name" value="DJ-1/PfpI"/>
</dbReference>
<proteinExistence type="predicted"/>
<evidence type="ECO:0000259" key="1">
    <source>
        <dbReference type="Pfam" id="PF01965"/>
    </source>
</evidence>
<accession>A0A3B0VLG0</accession>
<feature type="domain" description="DJ-1/PfpI" evidence="1">
    <location>
        <begin position="12"/>
        <end position="125"/>
    </location>
</feature>
<reference evidence="2" key="1">
    <citation type="submission" date="2018-06" db="EMBL/GenBank/DDBJ databases">
        <authorList>
            <person name="Zhirakovskaya E."/>
        </authorList>
    </citation>
    <scope>NUCLEOTIDE SEQUENCE</scope>
</reference>
<dbReference type="InterPro" id="IPR029062">
    <property type="entry name" value="Class_I_gatase-like"/>
</dbReference>
<dbReference type="AlphaFoldDB" id="A0A3B0VLG0"/>
<gene>
    <name evidence="2" type="ORF">MNBD_CHLOROFLEXI01-4103</name>
</gene>
<evidence type="ECO:0000313" key="2">
    <source>
        <dbReference type="EMBL" id="VAW39207.1"/>
    </source>
</evidence>
<sequence>MISTTHATHNNAALLIAPGFSESEVVFCLSKIRSAGFPISLIGLSNNLIHSQHGLAVRPDFSLNQIPHNVSFRLLIIPGSYECVTNLLTSPDFHQQIKKSIEQQGDIAILNEAATALQQAKLFTEQSEYILRQDDQPLESFCQQLLQSKAIT</sequence>
<protein>
    <recommendedName>
        <fullName evidence="1">DJ-1/PfpI domain-containing protein</fullName>
    </recommendedName>
</protein>
<dbReference type="Gene3D" id="3.40.50.880">
    <property type="match status" value="1"/>
</dbReference>
<dbReference type="EMBL" id="UOEU01000733">
    <property type="protein sequence ID" value="VAW39207.1"/>
    <property type="molecule type" value="Genomic_DNA"/>
</dbReference>
<dbReference type="SUPFAM" id="SSF52317">
    <property type="entry name" value="Class I glutamine amidotransferase-like"/>
    <property type="match status" value="1"/>
</dbReference>
<name>A0A3B0VLG0_9ZZZZ</name>
<organism evidence="2">
    <name type="scientific">hydrothermal vent metagenome</name>
    <dbReference type="NCBI Taxonomy" id="652676"/>
    <lineage>
        <taxon>unclassified sequences</taxon>
        <taxon>metagenomes</taxon>
        <taxon>ecological metagenomes</taxon>
    </lineage>
</organism>
<dbReference type="Pfam" id="PF01965">
    <property type="entry name" value="DJ-1_PfpI"/>
    <property type="match status" value="1"/>
</dbReference>